<name>A0AAY5LCJ3_ESOLU</name>
<dbReference type="AlphaFoldDB" id="A0AAY5LCJ3"/>
<dbReference type="Pfam" id="PF07078">
    <property type="entry name" value="FYTT"/>
    <property type="match status" value="1"/>
</dbReference>
<dbReference type="Proteomes" id="UP000265140">
    <property type="component" value="Chromosome 7"/>
</dbReference>
<reference evidence="2 3" key="1">
    <citation type="submission" date="2020-02" db="EMBL/GenBank/DDBJ databases">
        <title>Esox lucius (northern pike) genome, fEsoLuc1, primary haplotype.</title>
        <authorList>
            <person name="Myers G."/>
            <person name="Karagic N."/>
            <person name="Meyer A."/>
            <person name="Pippel M."/>
            <person name="Reichard M."/>
            <person name="Winkler S."/>
            <person name="Tracey A."/>
            <person name="Sims Y."/>
            <person name="Howe K."/>
            <person name="Rhie A."/>
            <person name="Formenti G."/>
            <person name="Durbin R."/>
            <person name="Fedrigo O."/>
            <person name="Jarvis E.D."/>
        </authorList>
    </citation>
    <scope>NUCLEOTIDE SEQUENCE [LARGE SCALE GENOMIC DNA]</scope>
</reference>
<evidence type="ECO:0000313" key="3">
    <source>
        <dbReference type="Proteomes" id="UP000265140"/>
    </source>
</evidence>
<feature type="compositionally biased region" description="Basic and acidic residues" evidence="1">
    <location>
        <begin position="292"/>
        <end position="302"/>
    </location>
</feature>
<dbReference type="Ensembl" id="ENSELUT00000092171.1">
    <property type="protein sequence ID" value="ENSELUP00000097232.1"/>
    <property type="gene ID" value="ENSELUG00000042743.1"/>
</dbReference>
<accession>A0AAY5LCJ3</accession>
<dbReference type="PANTHER" id="PTHR21038">
    <property type="entry name" value="40-2-3 PROTEIN-RELATED"/>
    <property type="match status" value="1"/>
</dbReference>
<dbReference type="GO" id="GO:0003729">
    <property type="term" value="F:mRNA binding"/>
    <property type="evidence" value="ECO:0007669"/>
    <property type="project" value="InterPro"/>
</dbReference>
<feature type="region of interest" description="Disordered" evidence="1">
    <location>
        <begin position="1"/>
        <end position="25"/>
    </location>
</feature>
<organism evidence="2 3">
    <name type="scientific">Esox lucius</name>
    <name type="common">Northern pike</name>
    <dbReference type="NCBI Taxonomy" id="8010"/>
    <lineage>
        <taxon>Eukaryota</taxon>
        <taxon>Metazoa</taxon>
        <taxon>Chordata</taxon>
        <taxon>Craniata</taxon>
        <taxon>Vertebrata</taxon>
        <taxon>Euteleostomi</taxon>
        <taxon>Actinopterygii</taxon>
        <taxon>Neopterygii</taxon>
        <taxon>Teleostei</taxon>
        <taxon>Protacanthopterygii</taxon>
        <taxon>Esociformes</taxon>
        <taxon>Esocidae</taxon>
        <taxon>Esox</taxon>
    </lineage>
</organism>
<protein>
    <recommendedName>
        <fullName evidence="4">Forty-two-three domain-containing protein 1</fullName>
    </recommendedName>
</protein>
<feature type="region of interest" description="Disordered" evidence="1">
    <location>
        <begin position="143"/>
        <end position="178"/>
    </location>
</feature>
<feature type="region of interest" description="Disordered" evidence="1">
    <location>
        <begin position="277"/>
        <end position="302"/>
    </location>
</feature>
<dbReference type="GeneTree" id="ENSGT00940000178670"/>
<dbReference type="GO" id="GO:0006406">
    <property type="term" value="P:mRNA export from nucleus"/>
    <property type="evidence" value="ECO:0007669"/>
    <property type="project" value="InterPro"/>
</dbReference>
<sequence length="302" mass="33764">MEDTITAVEPTAMEQSEPQDPCSSQKIDLSLDDIIKLNRKEHKANQAAKKGRRVTNKNTALKKLERAGQQTFPFKHGAYQFPRGSNRSPYMRPPFPAFYRIKAYFKKAPFGVPHLKGVSPLKRAPLNTKFEKRKPLFRGTFYEPYRGPTGALRRPSPQSRGQKQQLFQPKPRQGSARPFVLNRGFPAANENIIPEKKYQKVRSWRKAPSGGSTLTVSLPNSIAIPEPSTSAKHATVTEGAGGRISQPKGIPLRFNFKATINQTGLTLNERFTCMRIRTGPGQGQQRGSGRGRGREGRTVILQ</sequence>
<proteinExistence type="predicted"/>
<reference evidence="2" key="3">
    <citation type="submission" date="2025-09" db="UniProtKB">
        <authorList>
            <consortium name="Ensembl"/>
        </authorList>
    </citation>
    <scope>IDENTIFICATION</scope>
</reference>
<keyword evidence="3" id="KW-1185">Reference proteome</keyword>
<feature type="compositionally biased region" description="Gly residues" evidence="1">
    <location>
        <begin position="280"/>
        <end position="290"/>
    </location>
</feature>
<dbReference type="PANTHER" id="PTHR21038:SF3">
    <property type="entry name" value="UAP56-INTERACTING FACTOR"/>
    <property type="match status" value="1"/>
</dbReference>
<feature type="compositionally biased region" description="Polar residues" evidence="1">
    <location>
        <begin position="156"/>
        <end position="167"/>
    </location>
</feature>
<dbReference type="InterPro" id="IPR009782">
    <property type="entry name" value="FYTTD1"/>
</dbReference>
<evidence type="ECO:0000313" key="2">
    <source>
        <dbReference type="Ensembl" id="ENSELUP00000097232.1"/>
    </source>
</evidence>
<feature type="compositionally biased region" description="Polar residues" evidence="1">
    <location>
        <begin position="13"/>
        <end position="25"/>
    </location>
</feature>
<reference evidence="2" key="2">
    <citation type="submission" date="2025-08" db="UniProtKB">
        <authorList>
            <consortium name="Ensembl"/>
        </authorList>
    </citation>
    <scope>IDENTIFICATION</scope>
</reference>
<dbReference type="GO" id="GO:0016607">
    <property type="term" value="C:nuclear speck"/>
    <property type="evidence" value="ECO:0007669"/>
    <property type="project" value="TreeGrafter"/>
</dbReference>
<gene>
    <name evidence="2" type="primary">ZC2HC1A</name>
</gene>
<evidence type="ECO:0000256" key="1">
    <source>
        <dbReference type="SAM" id="MobiDB-lite"/>
    </source>
</evidence>
<evidence type="ECO:0008006" key="4">
    <source>
        <dbReference type="Google" id="ProtNLM"/>
    </source>
</evidence>